<dbReference type="EMBL" id="BLAP01000024">
    <property type="protein sequence ID" value="GET11909.1"/>
    <property type="molecule type" value="Genomic_DNA"/>
</dbReference>
<evidence type="ECO:0000256" key="1">
    <source>
        <dbReference type="SAM" id="MobiDB-lite"/>
    </source>
</evidence>
<gene>
    <name evidence="2" type="ORF">SN811_04090</name>
</gene>
<accession>A0A6F9Y312</accession>
<evidence type="ECO:0000313" key="2">
    <source>
        <dbReference type="EMBL" id="GET11909.1"/>
    </source>
</evidence>
<proteinExistence type="predicted"/>
<organism evidence="2">
    <name type="scientific">Ligilactobacillus agilis</name>
    <dbReference type="NCBI Taxonomy" id="1601"/>
    <lineage>
        <taxon>Bacteria</taxon>
        <taxon>Bacillati</taxon>
        <taxon>Bacillota</taxon>
        <taxon>Bacilli</taxon>
        <taxon>Lactobacillales</taxon>
        <taxon>Lactobacillaceae</taxon>
        <taxon>Ligilactobacillus</taxon>
    </lineage>
</organism>
<protein>
    <submittedName>
        <fullName evidence="2">Uncharacterized protein</fullName>
    </submittedName>
</protein>
<name>A0A6F9Y312_9LACO</name>
<reference evidence="2" key="1">
    <citation type="submission" date="2019-10" db="EMBL/GenBank/DDBJ databases">
        <title>Lactobacillus agilis SN811 Whole Genome Sequencing Project.</title>
        <authorList>
            <person name="Suzuki S."/>
            <person name="Endo A."/>
            <person name="Maeno S."/>
            <person name="Shiwa Y."/>
            <person name="Matsutani M."/>
            <person name="Kajikawa A."/>
        </authorList>
    </citation>
    <scope>NUCLEOTIDE SEQUENCE</scope>
    <source>
        <strain evidence="2">SN811</strain>
    </source>
</reference>
<sequence>MHHSYSSDQYSVVEEPKHKYPNCGAELDDQWGFADYQNDWKCTECGAHHHHNYSNDEYEEVESDDDDDEEADSNSSEYSYSSYSSQGTSSSRVYSSNSTEYSGSSQSSYTSLHTPIKKKVNWKLRRHYCLSSIQFK</sequence>
<comment type="caution">
    <text evidence="2">The sequence shown here is derived from an EMBL/GenBank/DDBJ whole genome shotgun (WGS) entry which is preliminary data.</text>
</comment>
<dbReference type="Proteomes" id="UP000494160">
    <property type="component" value="Unassembled WGS sequence"/>
</dbReference>
<dbReference type="AlphaFoldDB" id="A0A6F9Y312"/>
<feature type="compositionally biased region" description="Acidic residues" evidence="1">
    <location>
        <begin position="56"/>
        <end position="72"/>
    </location>
</feature>
<feature type="region of interest" description="Disordered" evidence="1">
    <location>
        <begin position="56"/>
        <end position="112"/>
    </location>
</feature>
<feature type="compositionally biased region" description="Low complexity" evidence="1">
    <location>
        <begin position="73"/>
        <end position="112"/>
    </location>
</feature>